<gene>
    <name evidence="1" type="ORF">KQX54_000422</name>
</gene>
<accession>A0AAV7IBK7</accession>
<dbReference type="AlphaFoldDB" id="A0AAV7IBK7"/>
<keyword evidence="2" id="KW-1185">Reference proteome</keyword>
<protein>
    <submittedName>
        <fullName evidence="1">Uncharacterized protein</fullName>
    </submittedName>
</protein>
<reference evidence="1 2" key="1">
    <citation type="journal article" date="2021" name="J. Hered.">
        <title>A chromosome-level genome assembly of the parasitoid wasp, Cotesia glomerata (Hymenoptera: Braconidae).</title>
        <authorList>
            <person name="Pinto B.J."/>
            <person name="Weis J.J."/>
            <person name="Gamble T."/>
            <person name="Ode P.J."/>
            <person name="Paul R."/>
            <person name="Zaspel J.M."/>
        </authorList>
    </citation>
    <scope>NUCLEOTIDE SEQUENCE [LARGE SCALE GENOMIC DNA]</scope>
    <source>
        <strain evidence="1">CgM1</strain>
    </source>
</reference>
<sequence>MKKILKEIVKLEKYVLEELNVKEMTVTSLDKQKYGVVLRAEPDPTQDPYGYVENSKQSPKQSLEVSSLDAQLQEFLVKKEIVVNWLRAGRARLKINVQLLVPGPMNCLRSYQQGPEVEEEGSIGPHLDAVDVYYEIKALLASVLNKSYPRVQRIYWKEPPRLISLTLQSGALKGRLGLHMEEMQTIKWLGYEASFGEKLVASRCEKLYRELLERRYQCFPG</sequence>
<comment type="caution">
    <text evidence="1">The sequence shown here is derived from an EMBL/GenBank/DDBJ whole genome shotgun (WGS) entry which is preliminary data.</text>
</comment>
<dbReference type="Proteomes" id="UP000826195">
    <property type="component" value="Unassembled WGS sequence"/>
</dbReference>
<proteinExistence type="predicted"/>
<evidence type="ECO:0000313" key="2">
    <source>
        <dbReference type="Proteomes" id="UP000826195"/>
    </source>
</evidence>
<name>A0AAV7IBK7_COTGL</name>
<organism evidence="1 2">
    <name type="scientific">Cotesia glomerata</name>
    <name type="common">Lepidopteran parasitic wasp</name>
    <name type="synonym">Apanteles glomeratus</name>
    <dbReference type="NCBI Taxonomy" id="32391"/>
    <lineage>
        <taxon>Eukaryota</taxon>
        <taxon>Metazoa</taxon>
        <taxon>Ecdysozoa</taxon>
        <taxon>Arthropoda</taxon>
        <taxon>Hexapoda</taxon>
        <taxon>Insecta</taxon>
        <taxon>Pterygota</taxon>
        <taxon>Neoptera</taxon>
        <taxon>Endopterygota</taxon>
        <taxon>Hymenoptera</taxon>
        <taxon>Apocrita</taxon>
        <taxon>Ichneumonoidea</taxon>
        <taxon>Braconidae</taxon>
        <taxon>Microgastrinae</taxon>
        <taxon>Cotesia</taxon>
    </lineage>
</organism>
<dbReference type="EMBL" id="JAHXZJ010001896">
    <property type="protein sequence ID" value="KAH0548326.1"/>
    <property type="molecule type" value="Genomic_DNA"/>
</dbReference>
<evidence type="ECO:0000313" key="1">
    <source>
        <dbReference type="EMBL" id="KAH0548326.1"/>
    </source>
</evidence>